<evidence type="ECO:0000256" key="1">
    <source>
        <dbReference type="ARBA" id="ARBA00010652"/>
    </source>
</evidence>
<accession>A0A653ELK2</accession>
<feature type="domain" description="PPE family C-terminal" evidence="3">
    <location>
        <begin position="309"/>
        <end position="388"/>
    </location>
</feature>
<evidence type="ECO:0000259" key="2">
    <source>
        <dbReference type="Pfam" id="PF00823"/>
    </source>
</evidence>
<comment type="similarity">
    <text evidence="1">Belongs to the mycobacterial PPE family.</text>
</comment>
<dbReference type="InterPro" id="IPR000030">
    <property type="entry name" value="PPE_dom"/>
</dbReference>
<dbReference type="SUPFAM" id="SSF140459">
    <property type="entry name" value="PE/PPE dimer-like"/>
    <property type="match status" value="1"/>
</dbReference>
<dbReference type="PANTHER" id="PTHR46766:SF1">
    <property type="entry name" value="GLUTAMINE-RICH PROTEIN 2"/>
    <property type="match status" value="1"/>
</dbReference>
<dbReference type="Pfam" id="PF12484">
    <property type="entry name" value="PPE-SVP"/>
    <property type="match status" value="1"/>
</dbReference>
<sequence length="392" mass="38953">MDFGALPPEINSGRMYAGPGSGSMMAAAATWDDLAAELASAASGYESVIAELTGSPWMGPASLSMVAAARPYIAWLSGASALAEQAGMQGRAAAAAYETAFVMTVPPPAIAANRLLLMTLIATNFFGQNTPAIAATEAHYAEMWAQDAAAMYGYAGASATASELTPFADPGTTTDPAGLAAQSAAVAKAAATPAGTSAPALSSADPGLVSTAAVPQLLQQLSTSTLAGSLNPNDWWIVQTLGSINSAQRVSVVRTLGLSYFAMGIPQFIASIGQQLTFGSGTTAGSGGAWYATPQFAGLGTGAGRAAASASLASANKIGALSVPPTWVGSSAEVERAAAGLVSADVGTNSQGGVQGLLRGIPLGSGAARRGGGIGHRYGFRYSVLTRPPSAG</sequence>
<dbReference type="GO" id="GO:0052572">
    <property type="term" value="P:response to host immune response"/>
    <property type="evidence" value="ECO:0007669"/>
    <property type="project" value="TreeGrafter"/>
</dbReference>
<reference evidence="4" key="1">
    <citation type="submission" date="2019-05" db="EMBL/GenBank/DDBJ databases">
        <authorList>
            <person name="Naeem R."/>
            <person name="Antony C."/>
            <person name="Guan Q."/>
        </authorList>
    </citation>
    <scope>NUCLEOTIDE SEQUENCE</scope>
    <source>
        <strain evidence="4">3</strain>
    </source>
</reference>
<proteinExistence type="inferred from homology"/>
<feature type="domain" description="PPE" evidence="2">
    <location>
        <begin position="2"/>
        <end position="165"/>
    </location>
</feature>
<dbReference type="InterPro" id="IPR022171">
    <property type="entry name" value="PPE_C"/>
</dbReference>
<name>A0A653ELK2_MYCKA</name>
<dbReference type="AlphaFoldDB" id="A0A653ELK2"/>
<evidence type="ECO:0000313" key="4">
    <source>
        <dbReference type="EMBL" id="VTO97491.1"/>
    </source>
</evidence>
<dbReference type="EMBL" id="LR589254">
    <property type="protein sequence ID" value="VTO97491.1"/>
    <property type="molecule type" value="Genomic_DNA"/>
</dbReference>
<dbReference type="InterPro" id="IPR038332">
    <property type="entry name" value="PPE_sf"/>
</dbReference>
<dbReference type="FunFam" id="1.20.1260.20:FF:000001">
    <property type="entry name" value="PPE family protein PPE41"/>
    <property type="match status" value="1"/>
</dbReference>
<gene>
    <name evidence="4" type="ORF">BIN_B_00874</name>
</gene>
<protein>
    <submittedName>
        <fullName evidence="4">Putative PPE family protein PPE29</fullName>
    </submittedName>
</protein>
<evidence type="ECO:0000259" key="3">
    <source>
        <dbReference type="Pfam" id="PF12484"/>
    </source>
</evidence>
<dbReference type="Gene3D" id="1.20.1260.20">
    <property type="entry name" value="PPE superfamily"/>
    <property type="match status" value="1"/>
</dbReference>
<organism evidence="4">
    <name type="scientific">Mycobacterium kansasii</name>
    <dbReference type="NCBI Taxonomy" id="1768"/>
    <lineage>
        <taxon>Bacteria</taxon>
        <taxon>Bacillati</taxon>
        <taxon>Actinomycetota</taxon>
        <taxon>Actinomycetes</taxon>
        <taxon>Mycobacteriales</taxon>
        <taxon>Mycobacteriaceae</taxon>
        <taxon>Mycobacterium</taxon>
    </lineage>
</organism>
<dbReference type="Pfam" id="PF00823">
    <property type="entry name" value="PPE"/>
    <property type="match status" value="1"/>
</dbReference>
<dbReference type="PANTHER" id="PTHR46766">
    <property type="entry name" value="GLUTAMINE-RICH PROTEIN 2"/>
    <property type="match status" value="1"/>
</dbReference>